<feature type="domain" description="Rhodanese" evidence="1">
    <location>
        <begin position="276"/>
        <end position="302"/>
    </location>
</feature>
<dbReference type="KEGG" id="maic:MAIC_21190"/>
<reference evidence="2 3" key="1">
    <citation type="journal article" date="2019" name="Emerg. Microbes Infect.">
        <title>Comprehensive subspecies identification of 175 nontuberculous mycobacteria species based on 7547 genomic profiles.</title>
        <authorList>
            <person name="Matsumoto Y."/>
            <person name="Kinjo T."/>
            <person name="Motooka D."/>
            <person name="Nabeya D."/>
            <person name="Jung N."/>
            <person name="Uechi K."/>
            <person name="Horii T."/>
            <person name="Iida T."/>
            <person name="Fujita J."/>
            <person name="Nakamura S."/>
        </authorList>
    </citation>
    <scope>NUCLEOTIDE SEQUENCE [LARGE SCALE GENOMIC DNA]</scope>
    <source>
        <strain evidence="2 3">JCM 6376</strain>
    </source>
</reference>
<dbReference type="InterPro" id="IPR001763">
    <property type="entry name" value="Rhodanese-like_dom"/>
</dbReference>
<dbReference type="InterPro" id="IPR006342">
    <property type="entry name" value="FkbM_mtfrase"/>
</dbReference>
<sequence>MVSTRSPLELMVVATACGLRNVARRLGTPKQTVPRAERVLRAALLIPVFAALSLLLRGYGRLGHAVQLPGRTGFDATLMCRLPDLIATYIWVFHEWEPDLTRFIASRLDAGDVFVDVGANIGYYSLLAAGSVGTQGGVVAVEASPAMFDDLHQNVDVSGHRDRIRRVNMAAAAKSGTLTVYAGPRNNAGMSTTLPSRGLHAESTIEARPLEEILTFREITSARLIKIDVEGAEPDVLAGMRNIIGTLRDDAEIVVELSPRWWPDRELRPADVLRPFIEAGFNVYEMTNSYAAWRYLWPNDVRDAVRLRDPLTARVSRLDLVLSRHDGERLAIDVRAPR</sequence>
<accession>A0AAD1HLI2</accession>
<dbReference type="PANTHER" id="PTHR34203:SF15">
    <property type="entry name" value="SLL1173 PROTEIN"/>
    <property type="match status" value="1"/>
</dbReference>
<dbReference type="InterPro" id="IPR052514">
    <property type="entry name" value="SAM-dependent_MTase"/>
</dbReference>
<evidence type="ECO:0000259" key="1">
    <source>
        <dbReference type="PROSITE" id="PS50206"/>
    </source>
</evidence>
<organism evidence="2 3">
    <name type="scientific">Mycolicibacterium aichiense</name>
    <dbReference type="NCBI Taxonomy" id="1799"/>
    <lineage>
        <taxon>Bacteria</taxon>
        <taxon>Bacillati</taxon>
        <taxon>Actinomycetota</taxon>
        <taxon>Actinomycetes</taxon>
        <taxon>Mycobacteriales</taxon>
        <taxon>Mycobacteriaceae</taxon>
        <taxon>Mycolicibacterium</taxon>
    </lineage>
</organism>
<gene>
    <name evidence="2" type="ORF">MAIC_21190</name>
</gene>
<dbReference type="Gene3D" id="3.40.50.150">
    <property type="entry name" value="Vaccinia Virus protein VP39"/>
    <property type="match status" value="1"/>
</dbReference>
<dbReference type="Pfam" id="PF05050">
    <property type="entry name" value="Methyltransf_21"/>
    <property type="match status" value="1"/>
</dbReference>
<dbReference type="SUPFAM" id="SSF53335">
    <property type="entry name" value="S-adenosyl-L-methionine-dependent methyltransferases"/>
    <property type="match status" value="1"/>
</dbReference>
<proteinExistence type="predicted"/>
<dbReference type="PANTHER" id="PTHR34203">
    <property type="entry name" value="METHYLTRANSFERASE, FKBM FAMILY PROTEIN"/>
    <property type="match status" value="1"/>
</dbReference>
<dbReference type="EMBL" id="AP022561">
    <property type="protein sequence ID" value="BBX07316.1"/>
    <property type="molecule type" value="Genomic_DNA"/>
</dbReference>
<dbReference type="AlphaFoldDB" id="A0AAD1HLI2"/>
<dbReference type="RefSeq" id="WP_115319549.1">
    <property type="nucleotide sequence ID" value="NZ_AP022561.1"/>
</dbReference>
<keyword evidence="3" id="KW-1185">Reference proteome</keyword>
<evidence type="ECO:0000313" key="3">
    <source>
        <dbReference type="Proteomes" id="UP000467327"/>
    </source>
</evidence>
<protein>
    <recommendedName>
        <fullName evidence="1">Rhodanese domain-containing protein</fullName>
    </recommendedName>
</protein>
<dbReference type="InterPro" id="IPR029063">
    <property type="entry name" value="SAM-dependent_MTases_sf"/>
</dbReference>
<dbReference type="Proteomes" id="UP000467327">
    <property type="component" value="Chromosome"/>
</dbReference>
<dbReference type="PROSITE" id="PS50206">
    <property type="entry name" value="RHODANESE_3"/>
    <property type="match status" value="1"/>
</dbReference>
<evidence type="ECO:0000313" key="2">
    <source>
        <dbReference type="EMBL" id="BBX07316.1"/>
    </source>
</evidence>
<name>A0AAD1HLI2_9MYCO</name>
<dbReference type="NCBIfam" id="TIGR01444">
    <property type="entry name" value="fkbM_fam"/>
    <property type="match status" value="1"/>
</dbReference>